<dbReference type="InterPro" id="IPR005238">
    <property type="entry name" value="ComB-like"/>
</dbReference>
<protein>
    <recommendedName>
        <fullName evidence="4">Probable 2-phosphosulfolactate phosphatase</fullName>
        <ecNumber evidence="3">3.1.3.71</ecNumber>
    </recommendedName>
</protein>
<organism evidence="8 9">
    <name type="scientific">Aliidongia dinghuensis</name>
    <dbReference type="NCBI Taxonomy" id="1867774"/>
    <lineage>
        <taxon>Bacteria</taxon>
        <taxon>Pseudomonadati</taxon>
        <taxon>Pseudomonadota</taxon>
        <taxon>Alphaproteobacteria</taxon>
        <taxon>Rhodospirillales</taxon>
        <taxon>Dongiaceae</taxon>
        <taxon>Aliidongia</taxon>
    </lineage>
</organism>
<dbReference type="PANTHER" id="PTHR37311:SF1">
    <property type="entry name" value="2-PHOSPHOSULFOLACTATE PHOSPHATASE-RELATED"/>
    <property type="match status" value="1"/>
</dbReference>
<evidence type="ECO:0000256" key="5">
    <source>
        <dbReference type="ARBA" id="ARBA00022801"/>
    </source>
</evidence>
<evidence type="ECO:0000313" key="9">
    <source>
        <dbReference type="Proteomes" id="UP000646365"/>
    </source>
</evidence>
<proteinExistence type="inferred from homology"/>
<evidence type="ECO:0000256" key="4">
    <source>
        <dbReference type="ARBA" id="ARBA00021948"/>
    </source>
</evidence>
<dbReference type="AlphaFoldDB" id="A0A8J2YYI3"/>
<evidence type="ECO:0000256" key="7">
    <source>
        <dbReference type="ARBA" id="ARBA00033711"/>
    </source>
</evidence>
<dbReference type="SUPFAM" id="SSF142823">
    <property type="entry name" value="ComB-like"/>
    <property type="match status" value="1"/>
</dbReference>
<dbReference type="EC" id="3.1.3.71" evidence="3"/>
<comment type="cofactor">
    <cofactor evidence="1">
        <name>Mg(2+)</name>
        <dbReference type="ChEBI" id="CHEBI:18420"/>
    </cofactor>
</comment>
<keyword evidence="9" id="KW-1185">Reference proteome</keyword>
<dbReference type="GO" id="GO:0050545">
    <property type="term" value="F:sulfopyruvate decarboxylase activity"/>
    <property type="evidence" value="ECO:0007669"/>
    <property type="project" value="TreeGrafter"/>
</dbReference>
<dbReference type="Proteomes" id="UP000646365">
    <property type="component" value="Unassembled WGS sequence"/>
</dbReference>
<dbReference type="Gene3D" id="3.90.1560.10">
    <property type="entry name" value="ComB-like"/>
    <property type="match status" value="1"/>
</dbReference>
<evidence type="ECO:0000256" key="3">
    <source>
        <dbReference type="ARBA" id="ARBA00012953"/>
    </source>
</evidence>
<reference evidence="8" key="1">
    <citation type="journal article" date="2014" name="Int. J. Syst. Evol. Microbiol.">
        <title>Complete genome sequence of Corynebacterium casei LMG S-19264T (=DSM 44701T), isolated from a smear-ripened cheese.</title>
        <authorList>
            <consortium name="US DOE Joint Genome Institute (JGI-PGF)"/>
            <person name="Walter F."/>
            <person name="Albersmeier A."/>
            <person name="Kalinowski J."/>
            <person name="Ruckert C."/>
        </authorList>
    </citation>
    <scope>NUCLEOTIDE SEQUENCE</scope>
    <source>
        <strain evidence="8">CGMCC 1.15725</strain>
    </source>
</reference>
<evidence type="ECO:0000256" key="6">
    <source>
        <dbReference type="ARBA" id="ARBA00022842"/>
    </source>
</evidence>
<dbReference type="GO" id="GO:0050532">
    <property type="term" value="F:2-phosphosulfolactate phosphatase activity"/>
    <property type="evidence" value="ECO:0007669"/>
    <property type="project" value="UniProtKB-EC"/>
</dbReference>
<keyword evidence="6" id="KW-0460">Magnesium</keyword>
<dbReference type="GO" id="GO:0000287">
    <property type="term" value="F:magnesium ion binding"/>
    <property type="evidence" value="ECO:0007669"/>
    <property type="project" value="InterPro"/>
</dbReference>
<evidence type="ECO:0000313" key="8">
    <source>
        <dbReference type="EMBL" id="GGF38709.1"/>
    </source>
</evidence>
<dbReference type="PANTHER" id="PTHR37311">
    <property type="entry name" value="2-PHOSPHOSULFOLACTATE PHOSPHATASE-RELATED"/>
    <property type="match status" value="1"/>
</dbReference>
<dbReference type="EMBL" id="BMJQ01000015">
    <property type="protein sequence ID" value="GGF38709.1"/>
    <property type="molecule type" value="Genomic_DNA"/>
</dbReference>
<keyword evidence="5" id="KW-0378">Hydrolase</keyword>
<accession>A0A8J2YYI3</accession>
<evidence type="ECO:0000256" key="2">
    <source>
        <dbReference type="ARBA" id="ARBA00009997"/>
    </source>
</evidence>
<dbReference type="InterPro" id="IPR036702">
    <property type="entry name" value="ComB-like_sf"/>
</dbReference>
<dbReference type="Pfam" id="PF04029">
    <property type="entry name" value="2-ph_phosp"/>
    <property type="match status" value="1"/>
</dbReference>
<gene>
    <name evidence="8" type="ORF">GCM10011611_51330</name>
</gene>
<sequence>MGAHCEWGLAGVEALRARVAVLVIVDVLSFSTAVDVAVSLGASVIPFPLGDAAAARAAAEAAGAVLATPRRAIGGQYSLSPASLVGIPPGTRLMLPSPNGARLSLAGGTTPVLAGCFRNAGAVAQHAEALAQGGAIGVIPAGERWPDGSLRPAIEDWLGAGAILDALDRTLSAEARIARDAYRSVGMDLPTLVQESLSGRELIHGGFPADVEIALDFDISQTVPVLVDGAYRAG</sequence>
<comment type="similarity">
    <text evidence="2">Belongs to the ComB family.</text>
</comment>
<evidence type="ECO:0000256" key="1">
    <source>
        <dbReference type="ARBA" id="ARBA00001946"/>
    </source>
</evidence>
<comment type="catalytic activity">
    <reaction evidence="7">
        <text>(2R)-O-phospho-3-sulfolactate + H2O = (2R)-3-sulfolactate + phosphate</text>
        <dbReference type="Rhea" id="RHEA:23416"/>
        <dbReference type="ChEBI" id="CHEBI:15377"/>
        <dbReference type="ChEBI" id="CHEBI:15597"/>
        <dbReference type="ChEBI" id="CHEBI:43474"/>
        <dbReference type="ChEBI" id="CHEBI:58738"/>
        <dbReference type="EC" id="3.1.3.71"/>
    </reaction>
</comment>
<reference evidence="8" key="2">
    <citation type="submission" date="2020-09" db="EMBL/GenBank/DDBJ databases">
        <authorList>
            <person name="Sun Q."/>
            <person name="Zhou Y."/>
        </authorList>
    </citation>
    <scope>NUCLEOTIDE SEQUENCE</scope>
    <source>
        <strain evidence="8">CGMCC 1.15725</strain>
    </source>
</reference>
<name>A0A8J2YYI3_9PROT</name>
<comment type="caution">
    <text evidence="8">The sequence shown here is derived from an EMBL/GenBank/DDBJ whole genome shotgun (WGS) entry which is preliminary data.</text>
</comment>